<evidence type="ECO:0000256" key="1">
    <source>
        <dbReference type="SAM" id="SignalP"/>
    </source>
</evidence>
<gene>
    <name evidence="2" type="ORF">M472_01590</name>
</gene>
<keyword evidence="1" id="KW-0732">Signal</keyword>
<name>U2HQ87_9SPHI</name>
<proteinExistence type="predicted"/>
<sequence length="104" mass="10982">MNTLKSILLGTFIAVGGIALAMNAKTQESICSEVGHNGYSYPQGQTPPATSNPSNLPAGMAYAGKYEVPGGFSCTTNDERTCHWAYNTATSSWVPCDGDYVDLP</sequence>
<feature type="chain" id="PRO_5004628017" evidence="1">
    <location>
        <begin position="22"/>
        <end position="104"/>
    </location>
</feature>
<comment type="caution">
    <text evidence="2">The sequence shown here is derived from an EMBL/GenBank/DDBJ whole genome shotgun (WGS) entry which is preliminary data.</text>
</comment>
<dbReference type="RefSeq" id="WP_021072183.1">
    <property type="nucleotide sequence ID" value="NZ_ATDL01000022.1"/>
</dbReference>
<reference evidence="2 3" key="1">
    <citation type="journal article" date="2013" name="Genome Announc.">
        <title>The Draft Genome Sequence of Sphingomonas paucimobilis Strain HER1398 (Proteobacteria), Host to the Giant PAU Phage, Indicates That It Is a Member of the Genus Sphingobacterium (Bacteroidetes).</title>
        <authorList>
            <person name="White R.A.III."/>
            <person name="Suttle C.A."/>
        </authorList>
    </citation>
    <scope>NUCLEOTIDE SEQUENCE [LARGE SCALE GENOMIC DNA]</scope>
    <source>
        <strain evidence="2 3">HER1398</strain>
    </source>
</reference>
<protein>
    <submittedName>
        <fullName evidence="2">Uncharacterized protein</fullName>
    </submittedName>
</protein>
<dbReference type="PATRIC" id="fig|1346330.5.peg.4186"/>
<keyword evidence="3" id="KW-1185">Reference proteome</keyword>
<evidence type="ECO:0000313" key="2">
    <source>
        <dbReference type="EMBL" id="ERJ57450.1"/>
    </source>
</evidence>
<dbReference type="AlphaFoldDB" id="U2HQ87"/>
<dbReference type="Proteomes" id="UP000016584">
    <property type="component" value="Unassembled WGS sequence"/>
</dbReference>
<organism evidence="2 3">
    <name type="scientific">Sphingobacterium paucimobilis HER1398</name>
    <dbReference type="NCBI Taxonomy" id="1346330"/>
    <lineage>
        <taxon>Bacteria</taxon>
        <taxon>Pseudomonadati</taxon>
        <taxon>Bacteroidota</taxon>
        <taxon>Sphingobacteriia</taxon>
        <taxon>Sphingobacteriales</taxon>
        <taxon>Sphingobacteriaceae</taxon>
        <taxon>Sphingobacterium</taxon>
    </lineage>
</organism>
<evidence type="ECO:0000313" key="3">
    <source>
        <dbReference type="Proteomes" id="UP000016584"/>
    </source>
</evidence>
<dbReference type="EMBL" id="ATDL01000022">
    <property type="protein sequence ID" value="ERJ57450.1"/>
    <property type="molecule type" value="Genomic_DNA"/>
</dbReference>
<feature type="signal peptide" evidence="1">
    <location>
        <begin position="1"/>
        <end position="21"/>
    </location>
</feature>
<accession>U2HQ87</accession>
<dbReference type="STRING" id="1346330.M472_01590"/>